<dbReference type="Gene3D" id="1.10.10.60">
    <property type="entry name" value="Homeodomain-like"/>
    <property type="match status" value="1"/>
</dbReference>
<dbReference type="Gene3D" id="3.40.50.1390">
    <property type="entry name" value="Resolvase, N-terminal catalytic domain"/>
    <property type="match status" value="1"/>
</dbReference>
<reference evidence="8" key="1">
    <citation type="submission" date="2020-04" db="EMBL/GenBank/DDBJ databases">
        <title>Description of novel Gluconacetobacter.</title>
        <authorList>
            <person name="Sombolestani A."/>
        </authorList>
    </citation>
    <scope>NUCLEOTIDE SEQUENCE [LARGE SCALE GENOMIC DNA]</scope>
    <source>
        <strain evidence="8">LMG 27748</strain>
    </source>
</reference>
<dbReference type="PROSITE" id="PS00398">
    <property type="entry name" value="RECOMBINASES_2"/>
    <property type="match status" value="1"/>
</dbReference>
<evidence type="ECO:0000256" key="2">
    <source>
        <dbReference type="ARBA" id="ARBA00022908"/>
    </source>
</evidence>
<dbReference type="PANTHER" id="PTHR30461">
    <property type="entry name" value="DNA-INVERTASE FROM LAMBDOID PROPHAGE"/>
    <property type="match status" value="1"/>
</dbReference>
<evidence type="ECO:0000313" key="8">
    <source>
        <dbReference type="Proteomes" id="UP000630952"/>
    </source>
</evidence>
<dbReference type="Pfam" id="PF00239">
    <property type="entry name" value="Resolvase"/>
    <property type="match status" value="1"/>
</dbReference>
<keyword evidence="8" id="KW-1185">Reference proteome</keyword>
<reference evidence="7 8" key="2">
    <citation type="submission" date="2020-11" db="EMBL/GenBank/DDBJ databases">
        <title>Description of novel Gluconobacter species.</title>
        <authorList>
            <person name="Cleenwerck I."/>
            <person name="Cnockaert M."/>
            <person name="Borremans W."/>
            <person name="Wieme A.D."/>
            <person name="De Vuyst L."/>
            <person name="Vandamme P."/>
        </authorList>
    </citation>
    <scope>NUCLEOTIDE SEQUENCE [LARGE SCALE GENOMIC DNA]</scope>
    <source>
        <strain evidence="7 8">LMG 27748</strain>
    </source>
</reference>
<dbReference type="InterPro" id="IPR050639">
    <property type="entry name" value="SSR_resolvase"/>
</dbReference>
<name>A0ABR9YH52_9PROT</name>
<evidence type="ECO:0000256" key="3">
    <source>
        <dbReference type="ARBA" id="ARBA00023125"/>
    </source>
</evidence>
<dbReference type="PROSITE" id="PS51736">
    <property type="entry name" value="RECOMBINASES_3"/>
    <property type="match status" value="1"/>
</dbReference>
<dbReference type="InterPro" id="IPR006120">
    <property type="entry name" value="Resolvase_HTH_dom"/>
</dbReference>
<feature type="active site" description="O-(5'-phospho-DNA)-serine intermediate" evidence="5">
    <location>
        <position position="9"/>
    </location>
</feature>
<dbReference type="InterPro" id="IPR006119">
    <property type="entry name" value="Resolv_N"/>
</dbReference>
<dbReference type="SMART" id="SM00857">
    <property type="entry name" value="Resolvase"/>
    <property type="match status" value="1"/>
</dbReference>
<dbReference type="RefSeq" id="WP_194256240.1">
    <property type="nucleotide sequence ID" value="NZ_JABCQO010000028.1"/>
</dbReference>
<gene>
    <name evidence="7" type="ORF">HKD21_14160</name>
</gene>
<dbReference type="SUPFAM" id="SSF53041">
    <property type="entry name" value="Resolvase-like"/>
    <property type="match status" value="1"/>
</dbReference>
<organism evidence="7 8">
    <name type="scientific">Gluconobacter cerevisiae</name>
    <dbReference type="NCBI Taxonomy" id="1379734"/>
    <lineage>
        <taxon>Bacteria</taxon>
        <taxon>Pseudomonadati</taxon>
        <taxon>Pseudomonadota</taxon>
        <taxon>Alphaproteobacteria</taxon>
        <taxon>Acetobacterales</taxon>
        <taxon>Acetobacteraceae</taxon>
        <taxon>Gluconobacter</taxon>
    </lineage>
</organism>
<accession>A0ABR9YH52</accession>
<comment type="caution">
    <text evidence="7">The sequence shown here is derived from an EMBL/GenBank/DDBJ whole genome shotgun (WGS) entry which is preliminary data.</text>
</comment>
<dbReference type="EMBL" id="JABCQO010000028">
    <property type="protein sequence ID" value="MBF0877964.1"/>
    <property type="molecule type" value="Genomic_DNA"/>
</dbReference>
<dbReference type="Pfam" id="PF02796">
    <property type="entry name" value="HTH_7"/>
    <property type="match status" value="1"/>
</dbReference>
<keyword evidence="4" id="KW-0233">DNA recombination</keyword>
<evidence type="ECO:0000256" key="1">
    <source>
        <dbReference type="ARBA" id="ARBA00009913"/>
    </source>
</evidence>
<keyword evidence="2" id="KW-0229">DNA integration</keyword>
<evidence type="ECO:0000313" key="7">
    <source>
        <dbReference type="EMBL" id="MBF0877964.1"/>
    </source>
</evidence>
<dbReference type="Proteomes" id="UP000630952">
    <property type="component" value="Unassembled WGS sequence"/>
</dbReference>
<evidence type="ECO:0000256" key="5">
    <source>
        <dbReference type="PROSITE-ProRule" id="PRU10137"/>
    </source>
</evidence>
<comment type="similarity">
    <text evidence="1">Belongs to the site-specific recombinase resolvase family.</text>
</comment>
<dbReference type="InterPro" id="IPR009057">
    <property type="entry name" value="Homeodomain-like_sf"/>
</dbReference>
<dbReference type="InterPro" id="IPR036162">
    <property type="entry name" value="Resolvase-like_N_sf"/>
</dbReference>
<dbReference type="PANTHER" id="PTHR30461:SF2">
    <property type="entry name" value="SERINE RECOMBINASE PINE-RELATED"/>
    <property type="match status" value="1"/>
</dbReference>
<sequence length="200" mass="21668">MIYGYARVSTTDQKIDMQTEALAGAGAVQIFADEGVSGTVANRPGLTELLDIVGPGDVVLVWKLDRLGRSARNLLELAELLKNKGVSIRSLQDGIDTSGPLGGFLLTILGAVGELERETIRERVVAGMSAGRRRGEHQGRKPKLSRLARQDVVDSVAHGVQVKDLARRYNVNPATIYRVLSDAVQGVERGDRLTRKQLQA</sequence>
<keyword evidence="3" id="KW-0238">DNA-binding</keyword>
<dbReference type="SUPFAM" id="SSF46689">
    <property type="entry name" value="Homeodomain-like"/>
    <property type="match status" value="1"/>
</dbReference>
<dbReference type="PROSITE" id="PS00397">
    <property type="entry name" value="RECOMBINASES_1"/>
    <property type="match status" value="1"/>
</dbReference>
<feature type="domain" description="Resolvase/invertase-type recombinase catalytic" evidence="6">
    <location>
        <begin position="1"/>
        <end position="135"/>
    </location>
</feature>
<protein>
    <submittedName>
        <fullName evidence="7">Recombinase family protein</fullName>
    </submittedName>
</protein>
<proteinExistence type="inferred from homology"/>
<evidence type="ECO:0000259" key="6">
    <source>
        <dbReference type="PROSITE" id="PS51736"/>
    </source>
</evidence>
<evidence type="ECO:0000256" key="4">
    <source>
        <dbReference type="ARBA" id="ARBA00023172"/>
    </source>
</evidence>
<dbReference type="InterPro" id="IPR006118">
    <property type="entry name" value="Recombinase_CS"/>
</dbReference>
<dbReference type="CDD" id="cd03768">
    <property type="entry name" value="SR_ResInv"/>
    <property type="match status" value="1"/>
</dbReference>